<feature type="chain" id="PRO_5026740336" evidence="1">
    <location>
        <begin position="19"/>
        <end position="103"/>
    </location>
</feature>
<evidence type="ECO:0000313" key="2">
    <source>
        <dbReference type="Proteomes" id="UP000504635"/>
    </source>
</evidence>
<keyword evidence="2" id="KW-1185">Reference proteome</keyword>
<name>A0A6J2XM50_SITOR</name>
<dbReference type="GeneID" id="115879445"/>
<organism evidence="2 3">
    <name type="scientific">Sitophilus oryzae</name>
    <name type="common">Rice weevil</name>
    <name type="synonym">Curculio oryzae</name>
    <dbReference type="NCBI Taxonomy" id="7048"/>
    <lineage>
        <taxon>Eukaryota</taxon>
        <taxon>Metazoa</taxon>
        <taxon>Ecdysozoa</taxon>
        <taxon>Arthropoda</taxon>
        <taxon>Hexapoda</taxon>
        <taxon>Insecta</taxon>
        <taxon>Pterygota</taxon>
        <taxon>Neoptera</taxon>
        <taxon>Endopterygota</taxon>
        <taxon>Coleoptera</taxon>
        <taxon>Polyphaga</taxon>
        <taxon>Cucujiformia</taxon>
        <taxon>Curculionidae</taxon>
        <taxon>Dryophthorinae</taxon>
        <taxon>Sitophilus</taxon>
    </lineage>
</organism>
<evidence type="ECO:0000256" key="1">
    <source>
        <dbReference type="SAM" id="SignalP"/>
    </source>
</evidence>
<dbReference type="Proteomes" id="UP000504635">
    <property type="component" value="Unplaced"/>
</dbReference>
<dbReference type="AlphaFoldDB" id="A0A6J2XM50"/>
<sequence>MFVLKISILVVLLALTSAEESEELPAKNIQKRGILLDIISQSVAARLKQGGGKEIQAPLLQWKEPRRIELQLQKGEYGTTSVQGRLDLGGVNYAPEQIKGNFY</sequence>
<reference evidence="3" key="1">
    <citation type="submission" date="2025-08" db="UniProtKB">
        <authorList>
            <consortium name="RefSeq"/>
        </authorList>
    </citation>
    <scope>IDENTIFICATION</scope>
    <source>
        <tissue evidence="3">Gonads</tissue>
    </source>
</reference>
<gene>
    <name evidence="3" type="primary">LOC115879445</name>
</gene>
<feature type="signal peptide" evidence="1">
    <location>
        <begin position="1"/>
        <end position="18"/>
    </location>
</feature>
<accession>A0A6J2XM50</accession>
<dbReference type="RefSeq" id="XP_030752141.1">
    <property type="nucleotide sequence ID" value="XM_030896281.1"/>
</dbReference>
<proteinExistence type="predicted"/>
<dbReference type="InParanoid" id="A0A6J2XM50"/>
<evidence type="ECO:0000313" key="3">
    <source>
        <dbReference type="RefSeq" id="XP_030752141.1"/>
    </source>
</evidence>
<protein>
    <submittedName>
        <fullName evidence="3">Uncharacterized protein LOC115879445</fullName>
    </submittedName>
</protein>
<keyword evidence="1" id="KW-0732">Signal</keyword>
<dbReference type="KEGG" id="soy:115879445"/>